<name>A0A7G6YB76_9MICO</name>
<evidence type="ECO:0000313" key="1">
    <source>
        <dbReference type="EMBL" id="QNE35741.1"/>
    </source>
</evidence>
<dbReference type="KEGG" id="lse:F1C12_11805"/>
<gene>
    <name evidence="1" type="ORF">F1C12_11805</name>
</gene>
<dbReference type="SUPFAM" id="SSF55331">
    <property type="entry name" value="Tautomerase/MIF"/>
    <property type="match status" value="1"/>
</dbReference>
<organism evidence="1 2">
    <name type="scientific">Leifsonia shinshuensis</name>
    <dbReference type="NCBI Taxonomy" id="150026"/>
    <lineage>
        <taxon>Bacteria</taxon>
        <taxon>Bacillati</taxon>
        <taxon>Actinomycetota</taxon>
        <taxon>Actinomycetes</taxon>
        <taxon>Micrococcales</taxon>
        <taxon>Microbacteriaceae</taxon>
        <taxon>Leifsonia</taxon>
    </lineage>
</organism>
<dbReference type="EMBL" id="CP043641">
    <property type="protein sequence ID" value="QNE35741.1"/>
    <property type="molecule type" value="Genomic_DNA"/>
</dbReference>
<dbReference type="Gene3D" id="3.30.429.10">
    <property type="entry name" value="Macrophage Migration Inhibitory Factor"/>
    <property type="match status" value="1"/>
</dbReference>
<protein>
    <submittedName>
        <fullName evidence="1">Tautomerase family protein</fullName>
    </submittedName>
</protein>
<sequence length="137" mass="14659">MPLVRIELQEGRAPAAVRAIADAVHGAIVSEYCIPVRDRFQIVTERPAGAIIAEDAGLGFERSDGVVVIQIFTQRGREVAAKQSLFAEIARRLGEVGVAGEDVFIGYVENGPEDWSFGFGRSQYLTGELAVPSAAVA</sequence>
<dbReference type="InterPro" id="IPR037479">
    <property type="entry name" value="Tauto_MSAD"/>
</dbReference>
<dbReference type="RefSeq" id="WP_185275205.1">
    <property type="nucleotide sequence ID" value="NZ_CP043641.1"/>
</dbReference>
<proteinExistence type="predicted"/>
<dbReference type="InterPro" id="IPR014347">
    <property type="entry name" value="Tautomerase/MIF_sf"/>
</dbReference>
<dbReference type="PANTHER" id="PTHR38460:SF1">
    <property type="entry name" value="TAUTOMERASE YOLI-RELATED"/>
    <property type="match status" value="1"/>
</dbReference>
<dbReference type="Proteomes" id="UP000515511">
    <property type="component" value="Chromosome"/>
</dbReference>
<reference evidence="2" key="1">
    <citation type="submission" date="2019-09" db="EMBL/GenBank/DDBJ databases">
        <title>Antimicrobial potential of Antarctic Bacteria.</title>
        <authorList>
            <person name="Benaud N."/>
            <person name="Edwards R.J."/>
            <person name="Ferrari B.C."/>
        </authorList>
    </citation>
    <scope>NUCLEOTIDE SEQUENCE [LARGE SCALE GENOMIC DNA]</scope>
    <source>
        <strain evidence="2">INR9</strain>
    </source>
</reference>
<dbReference type="AlphaFoldDB" id="A0A7G6YB76"/>
<dbReference type="Pfam" id="PF14552">
    <property type="entry name" value="Tautomerase_2"/>
    <property type="match status" value="1"/>
</dbReference>
<evidence type="ECO:0000313" key="2">
    <source>
        <dbReference type="Proteomes" id="UP000515511"/>
    </source>
</evidence>
<dbReference type="PANTHER" id="PTHR38460">
    <property type="entry name" value="TAUTOMERASE YOLI-RELATED"/>
    <property type="match status" value="1"/>
</dbReference>
<accession>A0A7G6YB76</accession>